<dbReference type="HOGENOM" id="CLU_098333_3_0_1"/>
<organism evidence="4 5">
    <name type="scientific">Zygosaccharomyces rouxii (strain ATCC 2623 / CBS 732 / NBRC 1130 / NCYC 568 / NRRL Y-229)</name>
    <dbReference type="NCBI Taxonomy" id="559307"/>
    <lineage>
        <taxon>Eukaryota</taxon>
        <taxon>Fungi</taxon>
        <taxon>Dikarya</taxon>
        <taxon>Ascomycota</taxon>
        <taxon>Saccharomycotina</taxon>
        <taxon>Saccharomycetes</taxon>
        <taxon>Saccharomycetales</taxon>
        <taxon>Saccharomycetaceae</taxon>
        <taxon>Zygosaccharomyces</taxon>
    </lineage>
</organism>
<feature type="compositionally biased region" description="Basic and acidic residues" evidence="3">
    <location>
        <begin position="119"/>
        <end position="128"/>
    </location>
</feature>
<keyword evidence="5" id="KW-1185">Reference proteome</keyword>
<dbReference type="GO" id="GO:0008157">
    <property type="term" value="F:protein phosphatase 1 binding"/>
    <property type="evidence" value="ECO:0007669"/>
    <property type="project" value="TreeGrafter"/>
</dbReference>
<feature type="compositionally biased region" description="Polar residues" evidence="3">
    <location>
        <begin position="43"/>
        <end position="59"/>
    </location>
</feature>
<feature type="compositionally biased region" description="Basic residues" evidence="3">
    <location>
        <begin position="129"/>
        <end position="141"/>
    </location>
</feature>
<gene>
    <name evidence="4" type="ordered locus">ZYRO0F04510g</name>
</gene>
<dbReference type="PANTHER" id="PTHR20835:SF0">
    <property type="entry name" value="E3 UBIQUITIN-PROTEIN LIGASE PPP1R11"/>
    <property type="match status" value="1"/>
</dbReference>
<comment type="subcellular location">
    <subcellularLocation>
        <location evidence="2">Nucleus</location>
    </subcellularLocation>
</comment>
<feature type="region of interest" description="Disordered" evidence="3">
    <location>
        <begin position="90"/>
        <end position="164"/>
    </location>
</feature>
<dbReference type="GO" id="GO:0004865">
    <property type="term" value="F:protein serine/threonine phosphatase inhibitor activity"/>
    <property type="evidence" value="ECO:0007669"/>
    <property type="project" value="UniProtKB-UniRule"/>
</dbReference>
<sequence length="164" mass="18999">MNGDRRDQQCRSIQTQTQTQTQTVNVESGPPLLQLRASHEQQQRVQRGSETSRGNSSRPSVRWESDVIDNENMNKKKTKICCIFHPQEEPDEECECPSDHEEPSQPSSSSSSSSESDEDRGLNFEERRARRVARRHRKLNQKRSESPNAYEVQPDYTKHQAHNH</sequence>
<dbReference type="PANTHER" id="PTHR20835">
    <property type="entry name" value="E3 UBIQUITIN-PROTEIN LIGASE PPP1R11-RELATED"/>
    <property type="match status" value="1"/>
</dbReference>
<evidence type="ECO:0000256" key="1">
    <source>
        <dbReference type="ARBA" id="ARBA00005605"/>
    </source>
</evidence>
<dbReference type="AlphaFoldDB" id="C5DXF0"/>
<name>C5DXF0_ZYGRC</name>
<dbReference type="STRING" id="559307.C5DXF0"/>
<evidence type="ECO:0000313" key="5">
    <source>
        <dbReference type="Proteomes" id="UP000008536"/>
    </source>
</evidence>
<evidence type="ECO:0000256" key="2">
    <source>
        <dbReference type="RuleBase" id="RU367162"/>
    </source>
</evidence>
<proteinExistence type="inferred from homology"/>
<accession>C5DXF0</accession>
<feature type="region of interest" description="Disordered" evidence="3">
    <location>
        <begin position="1"/>
        <end position="77"/>
    </location>
</feature>
<protein>
    <recommendedName>
        <fullName evidence="2">Type 1 phosphatases regulator</fullName>
    </recommendedName>
</protein>
<dbReference type="InterPro" id="IPR011107">
    <property type="entry name" value="PPI_Ypi1"/>
</dbReference>
<dbReference type="KEGG" id="zro:ZYRO0F04510g"/>
<comment type="function">
    <text evidence="2">Regulator of type 1 phosphatases which maintains protein phosphatase activity under strict control.</text>
</comment>
<evidence type="ECO:0000256" key="3">
    <source>
        <dbReference type="SAM" id="MobiDB-lite"/>
    </source>
</evidence>
<dbReference type="Proteomes" id="UP000008536">
    <property type="component" value="Chromosome F"/>
</dbReference>
<feature type="compositionally biased region" description="Low complexity" evidence="3">
    <location>
        <begin position="14"/>
        <end position="23"/>
    </location>
</feature>
<comment type="similarity">
    <text evidence="1 2">Belongs to the YPI1 family.</text>
</comment>
<dbReference type="InParanoid" id="C5DXF0"/>
<dbReference type="EMBL" id="CU928178">
    <property type="protein sequence ID" value="CAR28461.1"/>
    <property type="molecule type" value="Genomic_DNA"/>
</dbReference>
<evidence type="ECO:0000313" key="4">
    <source>
        <dbReference type="EMBL" id="CAR28461.1"/>
    </source>
</evidence>
<dbReference type="FunCoup" id="C5DXF0">
    <property type="interactions" value="177"/>
</dbReference>
<reference evidence="4 5" key="1">
    <citation type="journal article" date="2009" name="Genome Res.">
        <title>Comparative genomics of protoploid Saccharomycetaceae.</title>
        <authorList>
            <consortium name="The Genolevures Consortium"/>
            <person name="Souciet J.-L."/>
            <person name="Dujon B."/>
            <person name="Gaillardin C."/>
            <person name="Johnston M."/>
            <person name="Baret P.V."/>
            <person name="Cliften P."/>
            <person name="Sherman D.J."/>
            <person name="Weissenbach J."/>
            <person name="Westhof E."/>
            <person name="Wincker P."/>
            <person name="Jubin C."/>
            <person name="Poulain J."/>
            <person name="Barbe V."/>
            <person name="Segurens B."/>
            <person name="Artiguenave F."/>
            <person name="Anthouard V."/>
            <person name="Vacherie B."/>
            <person name="Val M.-E."/>
            <person name="Fulton R.S."/>
            <person name="Minx P."/>
            <person name="Wilson R."/>
            <person name="Durrens P."/>
            <person name="Jean G."/>
            <person name="Marck C."/>
            <person name="Martin T."/>
            <person name="Nikolski M."/>
            <person name="Rolland T."/>
            <person name="Seret M.-L."/>
            <person name="Casaregola S."/>
            <person name="Despons L."/>
            <person name="Fairhead C."/>
            <person name="Fischer G."/>
            <person name="Lafontaine I."/>
            <person name="Leh V."/>
            <person name="Lemaire M."/>
            <person name="de Montigny J."/>
            <person name="Neuveglise C."/>
            <person name="Thierry A."/>
            <person name="Blanc-Lenfle I."/>
            <person name="Bleykasten C."/>
            <person name="Diffels J."/>
            <person name="Fritsch E."/>
            <person name="Frangeul L."/>
            <person name="Goeffon A."/>
            <person name="Jauniaux N."/>
            <person name="Kachouri-Lafond R."/>
            <person name="Payen C."/>
            <person name="Potier S."/>
            <person name="Pribylova L."/>
            <person name="Ozanne C."/>
            <person name="Richard G.-F."/>
            <person name="Sacerdot C."/>
            <person name="Straub M.-L."/>
            <person name="Talla E."/>
        </authorList>
    </citation>
    <scope>NUCLEOTIDE SEQUENCE [LARGE SCALE GENOMIC DNA]</scope>
    <source>
        <strain evidence="4 5">ATCC 2623 / CBS 732 / BCRC 21506 / NBRC 1130 / NCYC 568 / NRRL Y-229</strain>
    </source>
</reference>
<feature type="compositionally biased region" description="Low complexity" evidence="3">
    <location>
        <begin position="104"/>
        <end position="114"/>
    </location>
</feature>
<dbReference type="Pfam" id="PF07491">
    <property type="entry name" value="PPI_Ypi1"/>
    <property type="match status" value="1"/>
</dbReference>
<dbReference type="GO" id="GO:0005634">
    <property type="term" value="C:nucleus"/>
    <property type="evidence" value="ECO:0007669"/>
    <property type="project" value="UniProtKB-SubCell"/>
</dbReference>
<keyword evidence="2" id="KW-0539">Nucleus</keyword>